<dbReference type="InterPro" id="IPR029063">
    <property type="entry name" value="SAM-dependent_MTases_sf"/>
</dbReference>
<dbReference type="GO" id="GO:0009007">
    <property type="term" value="F:site-specific DNA-methyltransferase (adenine-specific) activity"/>
    <property type="evidence" value="ECO:0007669"/>
    <property type="project" value="UniProtKB-EC"/>
</dbReference>
<dbReference type="InterPro" id="IPR002052">
    <property type="entry name" value="DNA_methylase_N6_adenine_CS"/>
</dbReference>
<keyword evidence="4" id="KW-0949">S-adenosyl-L-methionine</keyword>
<dbReference type="EMBL" id="CP040330">
    <property type="protein sequence ID" value="QCS43636.1"/>
    <property type="molecule type" value="Genomic_DNA"/>
</dbReference>
<dbReference type="PANTHER" id="PTHR33841">
    <property type="entry name" value="DNA METHYLTRANSFERASE YEEA-RELATED"/>
    <property type="match status" value="1"/>
</dbReference>
<feature type="domain" description="Type II methyltransferase M.TaqI-like" evidence="6">
    <location>
        <begin position="94"/>
        <end position="162"/>
    </location>
</feature>
<dbReference type="PROSITE" id="PS00092">
    <property type="entry name" value="N6_MTASE"/>
    <property type="match status" value="1"/>
</dbReference>
<dbReference type="SUPFAM" id="SSF53335">
    <property type="entry name" value="S-adenosyl-L-methionine-dependent methyltransferases"/>
    <property type="match status" value="1"/>
</dbReference>
<reference evidence="8" key="1">
    <citation type="submission" date="2019-05" db="EMBL/GenBank/DDBJ databases">
        <title>Genome sequence and methylation pattern of the halophilic Archaeon Natrinema versiforme BOL5-4.</title>
        <authorList>
            <person name="DasSarma P."/>
            <person name="Anton B.P."/>
            <person name="DasSarma S.L."/>
            <person name="Martinez F.L."/>
            <person name="Guzman D."/>
            <person name="Roberts R.J."/>
            <person name="DasSarma S."/>
        </authorList>
    </citation>
    <scope>NUCLEOTIDE SEQUENCE [LARGE SCALE GENOMIC DNA]</scope>
    <source>
        <strain evidence="8">BOL5-4</strain>
    </source>
</reference>
<dbReference type="PANTHER" id="PTHR33841:SF1">
    <property type="entry name" value="DNA METHYLTRANSFERASE A"/>
    <property type="match status" value="1"/>
</dbReference>
<keyword evidence="3" id="KW-0808">Transferase</keyword>
<comment type="catalytic activity">
    <reaction evidence="5">
        <text>a 2'-deoxyadenosine in DNA + S-adenosyl-L-methionine = an N(6)-methyl-2'-deoxyadenosine in DNA + S-adenosyl-L-homocysteine + H(+)</text>
        <dbReference type="Rhea" id="RHEA:15197"/>
        <dbReference type="Rhea" id="RHEA-COMP:12418"/>
        <dbReference type="Rhea" id="RHEA-COMP:12419"/>
        <dbReference type="ChEBI" id="CHEBI:15378"/>
        <dbReference type="ChEBI" id="CHEBI:57856"/>
        <dbReference type="ChEBI" id="CHEBI:59789"/>
        <dbReference type="ChEBI" id="CHEBI:90615"/>
        <dbReference type="ChEBI" id="CHEBI:90616"/>
        <dbReference type="EC" id="2.1.1.72"/>
    </reaction>
</comment>
<keyword evidence="7" id="KW-0255">Endonuclease</keyword>
<proteinExistence type="predicted"/>
<dbReference type="GO" id="GO:0032259">
    <property type="term" value="P:methylation"/>
    <property type="evidence" value="ECO:0007669"/>
    <property type="project" value="UniProtKB-KW"/>
</dbReference>
<name>A0A4V1G002_9EURY</name>
<protein>
    <recommendedName>
        <fullName evidence="1">site-specific DNA-methyltransferase (adenine-specific)</fullName>
        <ecNumber evidence="1">2.1.1.72</ecNumber>
    </recommendedName>
</protein>
<dbReference type="REBASE" id="311583">
    <property type="entry name" value="Nve54ORF15230P"/>
</dbReference>
<evidence type="ECO:0000256" key="4">
    <source>
        <dbReference type="ARBA" id="ARBA00022691"/>
    </source>
</evidence>
<evidence type="ECO:0000313" key="7">
    <source>
        <dbReference type="EMBL" id="QCS43636.1"/>
    </source>
</evidence>
<dbReference type="GO" id="GO:0004519">
    <property type="term" value="F:endonuclease activity"/>
    <property type="evidence" value="ECO:0007669"/>
    <property type="project" value="UniProtKB-KW"/>
</dbReference>
<keyword evidence="7" id="KW-0378">Hydrolase</keyword>
<gene>
    <name evidence="7" type="ORF">FEJ81_15230</name>
</gene>
<dbReference type="KEGG" id="nvr:FEJ81_15230"/>
<evidence type="ECO:0000256" key="5">
    <source>
        <dbReference type="ARBA" id="ARBA00047942"/>
    </source>
</evidence>
<dbReference type="GO" id="GO:0003676">
    <property type="term" value="F:nucleic acid binding"/>
    <property type="evidence" value="ECO:0007669"/>
    <property type="project" value="InterPro"/>
</dbReference>
<evidence type="ECO:0000259" key="6">
    <source>
        <dbReference type="Pfam" id="PF07669"/>
    </source>
</evidence>
<dbReference type="InterPro" id="IPR050953">
    <property type="entry name" value="N4_N6_ade-DNA_methylase"/>
</dbReference>
<dbReference type="Pfam" id="PF07669">
    <property type="entry name" value="Eco57I"/>
    <property type="match status" value="2"/>
</dbReference>
<keyword evidence="7" id="KW-0540">Nuclease</keyword>
<keyword evidence="2" id="KW-0489">Methyltransferase</keyword>
<dbReference type="OrthoDB" id="170702at2157"/>
<evidence type="ECO:0000256" key="1">
    <source>
        <dbReference type="ARBA" id="ARBA00011900"/>
    </source>
</evidence>
<evidence type="ECO:0000256" key="3">
    <source>
        <dbReference type="ARBA" id="ARBA00022679"/>
    </source>
</evidence>
<dbReference type="EC" id="2.1.1.72" evidence="1"/>
<evidence type="ECO:0000256" key="2">
    <source>
        <dbReference type="ARBA" id="ARBA00022603"/>
    </source>
</evidence>
<evidence type="ECO:0000313" key="8">
    <source>
        <dbReference type="Proteomes" id="UP000302218"/>
    </source>
</evidence>
<dbReference type="GO" id="GO:0006304">
    <property type="term" value="P:DNA modification"/>
    <property type="evidence" value="ECO:0007669"/>
    <property type="project" value="InterPro"/>
</dbReference>
<organism evidence="7 8">
    <name type="scientific">Natrinema versiforme</name>
    <dbReference type="NCBI Taxonomy" id="88724"/>
    <lineage>
        <taxon>Archaea</taxon>
        <taxon>Methanobacteriati</taxon>
        <taxon>Methanobacteriota</taxon>
        <taxon>Stenosarchaea group</taxon>
        <taxon>Halobacteria</taxon>
        <taxon>Halobacteriales</taxon>
        <taxon>Natrialbaceae</taxon>
        <taxon>Natrinema</taxon>
    </lineage>
</organism>
<feature type="domain" description="Type II methyltransferase M.TaqI-like" evidence="6">
    <location>
        <begin position="225"/>
        <end position="286"/>
    </location>
</feature>
<accession>A0A4V1G002</accession>
<dbReference type="Proteomes" id="UP000302218">
    <property type="component" value="Chromosome"/>
</dbReference>
<sequence>MVADLEDEPQEVEPLPNIDFNIRQGNSLVGFTNLVEVTDDGDASLTNWGGGVGTGVQELYEDVINAIKRHQKATSTAEAQNARQLAESLVDSHSQELNEKVLDQFHAAGLEDVDIEELKEFSPFHWVLEFAPVYEDGGFDVVIGNPPWDRIKPLRDDYFSKHDEAFRTRLPDDKDQVQEELLADDDIAEGWQEYQNEMELRAEYFKNTPAYDLQRPVIDGRVNPSTNDLSSLFFERVFQLAGDSSRVAQILPGAVFNGASGKDLRTHLLNNTTLEVLTIFENHGIFKQVDDRYKFGVVVFQNSGSTEYVSGKYESGNLSIFENFNEKAVRIPRKVLESYSPEAGIFPYIESEQKLSVLESIIDNPPIAPKDAPTGYMEPYQGLRRTSDADRFVDKSEADYPVYGGKNIYQYSYTPDFITDVQEPEFWSVEEQNDPERSAKQRMREKTVRDLKAAIYEAFDGTGSQKGFVNELLEQHRGEPLTENDVLLDSTEYRIAIRRISNSTNERTLIASVLPKGIVCHNTLLTIPSYLIQPYEEGLSERPLHNFYTRMFSDEELFAKLGLLNSIPLDYLLRTKVDTGIVMYKFKESQMPDLSEDDDWFHYISERAAKLSCYGDEFDEMRDRLGGIDPATTEEARREIQAEIDAAAFHAYGLEHKEAQFVLKDFHRVSNPRVMTEDYFATVLEKYGMLGEEGPKP</sequence>
<dbReference type="InterPro" id="IPR011639">
    <property type="entry name" value="MethylTrfase_TaqI-like_dom"/>
</dbReference>
<dbReference type="Gene3D" id="3.40.50.150">
    <property type="entry name" value="Vaccinia Virus protein VP39"/>
    <property type="match status" value="1"/>
</dbReference>
<dbReference type="AlphaFoldDB" id="A0A4V1G002"/>